<protein>
    <submittedName>
        <fullName evidence="1">RHTO0S11e00408g1_1</fullName>
    </submittedName>
</protein>
<dbReference type="OrthoDB" id="2529390at2759"/>
<proteinExistence type="predicted"/>
<accession>A0A061B666</accession>
<reference evidence="1" key="1">
    <citation type="journal article" date="2014" name="Genome Announc.">
        <title>Draft genome sequence of Rhodosporidium toruloides CECT1137, an oleaginous yeast of biotechnological interest.</title>
        <authorList>
            <person name="Morin N."/>
            <person name="Calcas X."/>
            <person name="Devillers H."/>
            <person name="Durrens P."/>
            <person name="Sherman D.J."/>
            <person name="Nicaud J.-M."/>
            <person name="Neuveglise C."/>
        </authorList>
    </citation>
    <scope>NUCLEOTIDE SEQUENCE</scope>
    <source>
        <strain evidence="1">CECT1137</strain>
    </source>
</reference>
<dbReference type="InterPro" id="IPR032675">
    <property type="entry name" value="LRR_dom_sf"/>
</dbReference>
<sequence length="531" mass="58439">MASYWASWTDYCDATVQSLVPSSLANALPWTATNSRVTDALAHINPYPPLPSEVILRILAFTLPAPSYTHAHERTRLLKQYALFCRDCARWATLLLRRDVACTSVDATTSFLRWAVGPAKDSRGGLLVQSVRFGTGGTKSKASDTVWDRHDSFNAVRHAAIHCPKLSELWLSGMDQLEHKVLRYTKNLRSLYVHEIRLFPLPLADTWPIHLSNLTTLHLSAILAAGPSFSQLLSPKTLPSLRHLDLISVHRSLIPFEEVQQHAAMYQNDPAIPALGGTGAASITASLASLSPPSSSSSSAATPSHPLLSIAPQLHSLTLGPHPTRTLPLSLFPPLFSLSTSLTLLSLPLPTLLSTEFAHLCLPPSLALLRLTKDPSALTAHSSPEALFELETEWRSSAFDSALPDLDLEGKGVSLEVAFEDRLARRKLWEVRRRGEEVRKGRERAVEELRHLGGRGRRYLVLPGGLSDGGREADEYGGTGAELQEIVRLKDGGEVVIFSEDPAQERKDGAFRLGTERWRRFVERPCPDSLL</sequence>
<evidence type="ECO:0000313" key="1">
    <source>
        <dbReference type="EMBL" id="CDR45456.1"/>
    </source>
</evidence>
<dbReference type="SUPFAM" id="SSF52058">
    <property type="entry name" value="L domain-like"/>
    <property type="match status" value="1"/>
</dbReference>
<dbReference type="Gene3D" id="3.80.10.10">
    <property type="entry name" value="Ribonuclease Inhibitor"/>
    <property type="match status" value="1"/>
</dbReference>
<name>A0A061B666_RHOTO</name>
<gene>
    <name evidence="1" type="ORF">RHTO0S_11e00408g</name>
</gene>
<organism evidence="1">
    <name type="scientific">Rhodotorula toruloides</name>
    <name type="common">Yeast</name>
    <name type="synonym">Rhodosporidium toruloides</name>
    <dbReference type="NCBI Taxonomy" id="5286"/>
    <lineage>
        <taxon>Eukaryota</taxon>
        <taxon>Fungi</taxon>
        <taxon>Dikarya</taxon>
        <taxon>Basidiomycota</taxon>
        <taxon>Pucciniomycotina</taxon>
        <taxon>Microbotryomycetes</taxon>
        <taxon>Sporidiobolales</taxon>
        <taxon>Sporidiobolaceae</taxon>
        <taxon>Rhodotorula</taxon>
    </lineage>
</organism>
<dbReference type="EMBL" id="LK052946">
    <property type="protein sequence ID" value="CDR45456.1"/>
    <property type="molecule type" value="Genomic_DNA"/>
</dbReference>
<dbReference type="AlphaFoldDB" id="A0A061B666"/>